<evidence type="ECO:0000313" key="2">
    <source>
        <dbReference type="EMBL" id="AJK70172.1"/>
    </source>
</evidence>
<dbReference type="EMBL" id="CP007792">
    <property type="protein sequence ID" value="AJK70172.1"/>
    <property type="molecule type" value="Genomic_DNA"/>
</dbReference>
<feature type="compositionally biased region" description="Basic and acidic residues" evidence="1">
    <location>
        <begin position="121"/>
        <end position="133"/>
    </location>
</feature>
<feature type="compositionally biased region" description="Acidic residues" evidence="1">
    <location>
        <begin position="134"/>
        <end position="145"/>
    </location>
</feature>
<gene>
    <name evidence="2" type="ORF">B840_13020</name>
</gene>
<protein>
    <submittedName>
        <fullName evidence="2">Uncharacterized protein</fullName>
    </submittedName>
</protein>
<reference evidence="2 3" key="1">
    <citation type="submission" date="2014-05" db="EMBL/GenBank/DDBJ databases">
        <title>Complete genome sequence of Corynebacterium marinum DSM 44953.</title>
        <authorList>
            <person name="Schaffert L."/>
            <person name="Albersmeier A."/>
            <person name="Kalinowski J."/>
            <person name="Ruckert C."/>
        </authorList>
    </citation>
    <scope>NUCLEOTIDE SEQUENCE [LARGE SCALE GENOMIC DNA]</scope>
    <source>
        <strain evidence="2 3">DSM 44953</strain>
        <plasmid evidence="2 3">pCmarinum1</plasmid>
    </source>
</reference>
<evidence type="ECO:0000313" key="3">
    <source>
        <dbReference type="Proteomes" id="UP000031928"/>
    </source>
</evidence>
<name>A0A0B6TJN9_9CORY</name>
<dbReference type="AlphaFoldDB" id="A0A0B6TJN9"/>
<accession>A0A0B6TJN9</accession>
<sequence>MQGEWLIMAVARKGTLNARQRARLAVQADQDKIKRQVDLFTEALTAVDARDQAEIRLGQALNELRGMGLSRADIADRSGLTPREISAAMRAATDAETLDEEAVVEVGEGDVEVTSDGGADGSHDGHVSAHGGDDLDITGDADSDPEAAHAGDRAHAQ</sequence>
<dbReference type="HOGENOM" id="CLU_1674971_0_0_11"/>
<geneLocation type="plasmid" evidence="2 3">
    <name>pCmarinum1</name>
</geneLocation>
<evidence type="ECO:0000256" key="1">
    <source>
        <dbReference type="SAM" id="MobiDB-lite"/>
    </source>
</evidence>
<feature type="compositionally biased region" description="Basic and acidic residues" evidence="1">
    <location>
        <begin position="146"/>
        <end position="157"/>
    </location>
</feature>
<feature type="region of interest" description="Disordered" evidence="1">
    <location>
        <begin position="108"/>
        <end position="157"/>
    </location>
</feature>
<keyword evidence="3" id="KW-1185">Reference proteome</keyword>
<keyword evidence="2" id="KW-0614">Plasmid</keyword>
<dbReference type="KEGG" id="cmq:B840_13020"/>
<organism evidence="2 3">
    <name type="scientific">Corynebacterium marinum DSM 44953</name>
    <dbReference type="NCBI Taxonomy" id="1224162"/>
    <lineage>
        <taxon>Bacteria</taxon>
        <taxon>Bacillati</taxon>
        <taxon>Actinomycetota</taxon>
        <taxon>Actinomycetes</taxon>
        <taxon>Mycobacteriales</taxon>
        <taxon>Corynebacteriaceae</taxon>
        <taxon>Corynebacterium</taxon>
    </lineage>
</organism>
<dbReference type="Proteomes" id="UP000031928">
    <property type="component" value="Plasmid pCmarinum1"/>
</dbReference>
<proteinExistence type="predicted"/>